<accession>A0AAW2Z602</accession>
<evidence type="ECO:0000313" key="1">
    <source>
        <dbReference type="EMBL" id="KAL0484087.1"/>
    </source>
</evidence>
<dbReference type="EMBL" id="JAOPGA020001019">
    <property type="protein sequence ID" value="KAL0484087.1"/>
    <property type="molecule type" value="Genomic_DNA"/>
</dbReference>
<evidence type="ECO:0000313" key="2">
    <source>
        <dbReference type="Proteomes" id="UP001431209"/>
    </source>
</evidence>
<dbReference type="AlphaFoldDB" id="A0AAW2Z602"/>
<reference evidence="1 2" key="1">
    <citation type="submission" date="2024-03" db="EMBL/GenBank/DDBJ databases">
        <title>The Acrasis kona genome and developmental transcriptomes reveal deep origins of eukaryotic multicellular pathways.</title>
        <authorList>
            <person name="Sheikh S."/>
            <person name="Fu C.-J."/>
            <person name="Brown M.W."/>
            <person name="Baldauf S.L."/>
        </authorList>
    </citation>
    <scope>NUCLEOTIDE SEQUENCE [LARGE SCALE GENOMIC DNA]</scope>
    <source>
        <strain evidence="1 2">ATCC MYA-3509</strain>
    </source>
</reference>
<gene>
    <name evidence="1" type="ORF">AKO1_004684</name>
</gene>
<organism evidence="1 2">
    <name type="scientific">Acrasis kona</name>
    <dbReference type="NCBI Taxonomy" id="1008807"/>
    <lineage>
        <taxon>Eukaryota</taxon>
        <taxon>Discoba</taxon>
        <taxon>Heterolobosea</taxon>
        <taxon>Tetramitia</taxon>
        <taxon>Eutetramitia</taxon>
        <taxon>Acrasidae</taxon>
        <taxon>Acrasis</taxon>
    </lineage>
</organism>
<name>A0AAW2Z602_9EUKA</name>
<dbReference type="Proteomes" id="UP001431209">
    <property type="component" value="Unassembled WGS sequence"/>
</dbReference>
<keyword evidence="2" id="KW-1185">Reference proteome</keyword>
<protein>
    <submittedName>
        <fullName evidence="1">Uncharacterized protein</fullName>
    </submittedName>
</protein>
<proteinExistence type="predicted"/>
<comment type="caution">
    <text evidence="1">The sequence shown here is derived from an EMBL/GenBank/DDBJ whole genome shotgun (WGS) entry which is preliminary data.</text>
</comment>
<sequence length="239" mass="25206">MIDLNTFVARASIPNTVGVPLYADEDTMVCMEENRLTRYEVNAECGVASSRQLVLGLGAGLAAGLGLGVGLKRQQQEPISEEERLLGLGLGAGLAAGAGLGIGLRNLGAEAALGVTNSIGLGSGCSVAALNVDPCNRHIMNILHRPRSDLFHLHRININDFSLLTREPVSINPSRLGWVEGSELNTWVSGNTLMMANSYGSVTSYCMSSGHVYSNGVVQASHLSPLDGRSICGIRSARF</sequence>